<sequence length="623" mass="67722">MDSHGHSSDPIARVEKYALVPVANSTASFLVVALLVLLVILQWLARLIAQWVALNLTSPSSVPRRLVQRLHNHPYLGDLLVALILYLPAVLVLSLCHNYDYDASINRLAWTGLAHLFVSTLLGTHFSPMAFLLPRSRLMLLHKWTSRLGSLFILAHMSIHLTNWIQWDFVAEQFQRSSMQFGLASFILLGVLVLTSLYPVRMLAYATFAGVHNLVVLMLSAFVFMHARDTLSLVLPMIAVFMLNKFLIAMQLVRPAHFVVSRVVDPPSNVKHPGGAVVRLEIAAPHLANVRPEQQVYIGAKPISTLHPFTPRAVSPTSLLACIHSGHPVHAAAPATPTANVHLTHRAAASSRPHMHLHSLTHQGSNTDLTSTASLASTASLTSSPVDTNPSTTLLLGTASADHPPTLTLLARHSPFAGFTTSKLCPTNAHRLVAFIPPAPRLPLPQFTSVVFIAGGIGITPVLAWLDHLAKLNVDGATRKRGSSSSRSMTLDRAEMQDGAGHEAARLMPEIVHVVWIVSREDELSMAPEIAAAEGAAVRAKVGGVQSVTVVVTGSKSARRDPVGEEGARARTHSGRPSVEELVPKMEDLKGPVMGFAVGPRSLVEDVRKLDRDWWLHVEPFTW</sequence>
<evidence type="ECO:0000256" key="7">
    <source>
        <dbReference type="SAM" id="MobiDB-lite"/>
    </source>
</evidence>
<feature type="transmembrane region" description="Helical" evidence="8">
    <location>
        <begin position="29"/>
        <end position="54"/>
    </location>
</feature>
<protein>
    <recommendedName>
        <fullName evidence="13">FAD-binding FR-type domain-containing protein</fullName>
    </recommendedName>
</protein>
<dbReference type="SUPFAM" id="SSF52343">
    <property type="entry name" value="Ferredoxin reductase-like, C-terminal NADP-linked domain"/>
    <property type="match status" value="1"/>
</dbReference>
<dbReference type="Proteomes" id="UP000193411">
    <property type="component" value="Unassembled WGS sequence"/>
</dbReference>
<dbReference type="InterPro" id="IPR050369">
    <property type="entry name" value="RBOH/FRE"/>
</dbReference>
<feature type="compositionally biased region" description="Basic and acidic residues" evidence="7">
    <location>
        <begin position="558"/>
        <end position="569"/>
    </location>
</feature>
<feature type="region of interest" description="Disordered" evidence="7">
    <location>
        <begin position="556"/>
        <end position="576"/>
    </location>
</feature>
<evidence type="ECO:0000256" key="6">
    <source>
        <dbReference type="ARBA" id="ARBA00023136"/>
    </source>
</evidence>
<feature type="domain" description="Ferric reductase NAD binding" evidence="10">
    <location>
        <begin position="447"/>
        <end position="609"/>
    </location>
</feature>
<dbReference type="InterPro" id="IPR039261">
    <property type="entry name" value="FNR_nucleotide-bd"/>
</dbReference>
<dbReference type="GO" id="GO:0016491">
    <property type="term" value="F:oxidoreductase activity"/>
    <property type="evidence" value="ECO:0007669"/>
    <property type="project" value="UniProtKB-KW"/>
</dbReference>
<dbReference type="Pfam" id="PF08030">
    <property type="entry name" value="NAD_binding_6"/>
    <property type="match status" value="1"/>
</dbReference>
<keyword evidence="6 8" id="KW-0472">Membrane</keyword>
<dbReference type="InterPro" id="IPR013130">
    <property type="entry name" value="Fe3_Rdtase_TM_dom"/>
</dbReference>
<feature type="region of interest" description="Disordered" evidence="7">
    <location>
        <begin position="477"/>
        <end position="497"/>
    </location>
</feature>
<evidence type="ECO:0000259" key="9">
    <source>
        <dbReference type="Pfam" id="PF01794"/>
    </source>
</evidence>
<comment type="subcellular location">
    <subcellularLocation>
        <location evidence="1">Membrane</location>
        <topology evidence="1">Multi-pass membrane protein</topology>
    </subcellularLocation>
</comment>
<reference evidence="11 12" key="1">
    <citation type="submission" date="2016-07" db="EMBL/GenBank/DDBJ databases">
        <title>Pervasive Adenine N6-methylation of Active Genes in Fungi.</title>
        <authorList>
            <consortium name="DOE Joint Genome Institute"/>
            <person name="Mondo S.J."/>
            <person name="Dannebaum R.O."/>
            <person name="Kuo R.C."/>
            <person name="Labutti K."/>
            <person name="Haridas S."/>
            <person name="Kuo A."/>
            <person name="Salamov A."/>
            <person name="Ahrendt S.R."/>
            <person name="Lipzen A."/>
            <person name="Sullivan W."/>
            <person name="Andreopoulos W.B."/>
            <person name="Clum A."/>
            <person name="Lindquist E."/>
            <person name="Daum C."/>
            <person name="Ramamoorthy G.K."/>
            <person name="Gryganskyi A."/>
            <person name="Culley D."/>
            <person name="Magnuson J.K."/>
            <person name="James T.Y."/>
            <person name="O'Malley M.A."/>
            <person name="Stajich J.E."/>
            <person name="Spatafora J.W."/>
            <person name="Visel A."/>
            <person name="Grigoriev I.V."/>
        </authorList>
    </citation>
    <scope>NUCLEOTIDE SEQUENCE [LARGE SCALE GENOMIC DNA]</scope>
    <source>
        <strain evidence="11 12">PL171</strain>
    </source>
</reference>
<dbReference type="STRING" id="765915.A0A1Y2H9T8"/>
<feature type="transmembrane region" description="Helical" evidence="8">
    <location>
        <begin position="179"/>
        <end position="198"/>
    </location>
</feature>
<comment type="caution">
    <text evidence="11">The sequence shown here is derived from an EMBL/GenBank/DDBJ whole genome shotgun (WGS) entry which is preliminary data.</text>
</comment>
<dbReference type="AlphaFoldDB" id="A0A1Y2H9T8"/>
<keyword evidence="5" id="KW-0406">Ion transport</keyword>
<dbReference type="PANTHER" id="PTHR11972:SF69">
    <property type="entry name" value="FERRIC REDUCTION OXIDASE 6-RELATED"/>
    <property type="match status" value="1"/>
</dbReference>
<name>A0A1Y2H9T8_9FUNG</name>
<evidence type="ECO:0000313" key="11">
    <source>
        <dbReference type="EMBL" id="ORZ31339.1"/>
    </source>
</evidence>
<keyword evidence="4" id="KW-0560">Oxidoreductase</keyword>
<feature type="transmembrane region" description="Helical" evidence="8">
    <location>
        <begin position="205"/>
        <end position="227"/>
    </location>
</feature>
<gene>
    <name evidence="11" type="ORF">BCR44DRAFT_1442431</name>
</gene>
<keyword evidence="12" id="KW-1185">Reference proteome</keyword>
<dbReference type="PANTHER" id="PTHR11972">
    <property type="entry name" value="NADPH OXIDASE"/>
    <property type="match status" value="1"/>
</dbReference>
<evidence type="ECO:0000313" key="12">
    <source>
        <dbReference type="Proteomes" id="UP000193411"/>
    </source>
</evidence>
<feature type="transmembrane region" description="Helical" evidence="8">
    <location>
        <begin position="233"/>
        <end position="253"/>
    </location>
</feature>
<dbReference type="GO" id="GO:0006811">
    <property type="term" value="P:monoatomic ion transport"/>
    <property type="evidence" value="ECO:0007669"/>
    <property type="project" value="UniProtKB-KW"/>
</dbReference>
<keyword evidence="2 8" id="KW-0812">Transmembrane</keyword>
<evidence type="ECO:0000256" key="1">
    <source>
        <dbReference type="ARBA" id="ARBA00004141"/>
    </source>
</evidence>
<organism evidence="11 12">
    <name type="scientific">Catenaria anguillulae PL171</name>
    <dbReference type="NCBI Taxonomy" id="765915"/>
    <lineage>
        <taxon>Eukaryota</taxon>
        <taxon>Fungi</taxon>
        <taxon>Fungi incertae sedis</taxon>
        <taxon>Blastocladiomycota</taxon>
        <taxon>Blastocladiomycetes</taxon>
        <taxon>Blastocladiales</taxon>
        <taxon>Catenariaceae</taxon>
        <taxon>Catenaria</taxon>
    </lineage>
</organism>
<proteinExistence type="predicted"/>
<dbReference type="GO" id="GO:0005886">
    <property type="term" value="C:plasma membrane"/>
    <property type="evidence" value="ECO:0007669"/>
    <property type="project" value="TreeGrafter"/>
</dbReference>
<feature type="domain" description="Ferric oxidoreductase" evidence="9">
    <location>
        <begin position="109"/>
        <end position="221"/>
    </location>
</feature>
<dbReference type="OrthoDB" id="4494341at2759"/>
<dbReference type="InterPro" id="IPR013121">
    <property type="entry name" value="Fe_red_NAD-bd_6"/>
</dbReference>
<evidence type="ECO:0000256" key="5">
    <source>
        <dbReference type="ARBA" id="ARBA00023065"/>
    </source>
</evidence>
<evidence type="ECO:0000256" key="4">
    <source>
        <dbReference type="ARBA" id="ARBA00023002"/>
    </source>
</evidence>
<evidence type="ECO:0000259" key="10">
    <source>
        <dbReference type="Pfam" id="PF08030"/>
    </source>
</evidence>
<dbReference type="Pfam" id="PF01794">
    <property type="entry name" value="Ferric_reduct"/>
    <property type="match status" value="1"/>
</dbReference>
<keyword evidence="3 8" id="KW-1133">Transmembrane helix</keyword>
<keyword evidence="5" id="KW-0813">Transport</keyword>
<feature type="transmembrane region" description="Helical" evidence="8">
    <location>
        <begin position="107"/>
        <end position="127"/>
    </location>
</feature>
<feature type="transmembrane region" description="Helical" evidence="8">
    <location>
        <begin position="75"/>
        <end position="95"/>
    </location>
</feature>
<dbReference type="Gene3D" id="3.40.50.80">
    <property type="entry name" value="Nucleotide-binding domain of ferredoxin-NADP reductase (FNR) module"/>
    <property type="match status" value="1"/>
</dbReference>
<evidence type="ECO:0008006" key="13">
    <source>
        <dbReference type="Google" id="ProtNLM"/>
    </source>
</evidence>
<dbReference type="EMBL" id="MCFL01000061">
    <property type="protein sequence ID" value="ORZ31339.1"/>
    <property type="molecule type" value="Genomic_DNA"/>
</dbReference>
<evidence type="ECO:0000256" key="8">
    <source>
        <dbReference type="SAM" id="Phobius"/>
    </source>
</evidence>
<evidence type="ECO:0000256" key="2">
    <source>
        <dbReference type="ARBA" id="ARBA00022692"/>
    </source>
</evidence>
<accession>A0A1Y2H9T8</accession>
<evidence type="ECO:0000256" key="3">
    <source>
        <dbReference type="ARBA" id="ARBA00022989"/>
    </source>
</evidence>